<dbReference type="Proteomes" id="UP000027604">
    <property type="component" value="Chromosome I"/>
</dbReference>
<dbReference type="Pfam" id="PF07715">
    <property type="entry name" value="Plug"/>
    <property type="match status" value="1"/>
</dbReference>
<evidence type="ECO:0000256" key="14">
    <source>
        <dbReference type="PROSITE-ProRule" id="PRU01360"/>
    </source>
</evidence>
<evidence type="ECO:0000259" key="17">
    <source>
        <dbReference type="Pfam" id="PF00593"/>
    </source>
</evidence>
<comment type="similarity">
    <text evidence="2 14 15">Belongs to the TonB-dependent receptor family.</text>
</comment>
<organism evidence="19 20">
    <name type="scientific">Janthinobacterium agaricidamnosum NBRC 102515 = DSM 9628</name>
    <dbReference type="NCBI Taxonomy" id="1349767"/>
    <lineage>
        <taxon>Bacteria</taxon>
        <taxon>Pseudomonadati</taxon>
        <taxon>Pseudomonadota</taxon>
        <taxon>Betaproteobacteria</taxon>
        <taxon>Burkholderiales</taxon>
        <taxon>Oxalobacteraceae</taxon>
        <taxon>Janthinobacterium</taxon>
    </lineage>
</organism>
<comment type="subcellular location">
    <subcellularLocation>
        <location evidence="1 14">Cell outer membrane</location>
        <topology evidence="1 14">Multi-pass membrane protein</topology>
    </subcellularLocation>
</comment>
<evidence type="ECO:0000256" key="15">
    <source>
        <dbReference type="RuleBase" id="RU003357"/>
    </source>
</evidence>
<keyword evidence="4 14" id="KW-1134">Transmembrane beta strand</keyword>
<feature type="domain" description="TonB-dependent receptor-like beta-barrel" evidence="17">
    <location>
        <begin position="252"/>
        <end position="653"/>
    </location>
</feature>
<evidence type="ECO:0000256" key="16">
    <source>
        <dbReference type="SAM" id="MobiDB-lite"/>
    </source>
</evidence>
<keyword evidence="7" id="KW-0732">Signal</keyword>
<evidence type="ECO:0000256" key="4">
    <source>
        <dbReference type="ARBA" id="ARBA00022452"/>
    </source>
</evidence>
<keyword evidence="8" id="KW-0408">Iron</keyword>
<keyword evidence="3 14" id="KW-0813">Transport</keyword>
<evidence type="ECO:0000259" key="18">
    <source>
        <dbReference type="Pfam" id="PF07715"/>
    </source>
</evidence>
<feature type="region of interest" description="Disordered" evidence="16">
    <location>
        <begin position="252"/>
        <end position="291"/>
    </location>
</feature>
<evidence type="ECO:0000256" key="8">
    <source>
        <dbReference type="ARBA" id="ARBA00023004"/>
    </source>
</evidence>
<gene>
    <name evidence="19" type="ORF">GJA_4057</name>
</gene>
<dbReference type="eggNOG" id="COG4771">
    <property type="taxonomic scope" value="Bacteria"/>
</dbReference>
<keyword evidence="9" id="KW-0406">Ion transport</keyword>
<dbReference type="PATRIC" id="fig|1349767.4.peg.635"/>
<accession>W0VBK0</accession>
<evidence type="ECO:0000256" key="12">
    <source>
        <dbReference type="ARBA" id="ARBA00023170"/>
    </source>
</evidence>
<dbReference type="GO" id="GO:0009279">
    <property type="term" value="C:cell outer membrane"/>
    <property type="evidence" value="ECO:0007669"/>
    <property type="project" value="UniProtKB-SubCell"/>
</dbReference>
<dbReference type="Gene3D" id="2.170.130.10">
    <property type="entry name" value="TonB-dependent receptor, plug domain"/>
    <property type="match status" value="1"/>
</dbReference>
<evidence type="ECO:0000313" key="19">
    <source>
        <dbReference type="EMBL" id="CDG84667.1"/>
    </source>
</evidence>
<dbReference type="SUPFAM" id="SSF56935">
    <property type="entry name" value="Porins"/>
    <property type="match status" value="1"/>
</dbReference>
<evidence type="ECO:0000256" key="10">
    <source>
        <dbReference type="ARBA" id="ARBA00023077"/>
    </source>
</evidence>
<dbReference type="InterPro" id="IPR000531">
    <property type="entry name" value="Beta-barrel_TonB"/>
</dbReference>
<dbReference type="InterPro" id="IPR037066">
    <property type="entry name" value="Plug_dom_sf"/>
</dbReference>
<dbReference type="EMBL" id="HG322949">
    <property type="protein sequence ID" value="CDG84667.1"/>
    <property type="molecule type" value="Genomic_DNA"/>
</dbReference>
<dbReference type="AlphaFoldDB" id="W0VBK0"/>
<reference evidence="19 20" key="1">
    <citation type="journal article" date="2015" name="Genome Announc.">
        <title>Genome Sequence of Mushroom Soft-Rot Pathogen Janthinobacterium agaricidamnosum.</title>
        <authorList>
            <person name="Graupner K."/>
            <person name="Lackner G."/>
            <person name="Hertweck C."/>
        </authorList>
    </citation>
    <scope>NUCLEOTIDE SEQUENCE [LARGE SCALE GENOMIC DNA]</scope>
    <source>
        <strain evidence="20">NBRC 102515 / DSM 9628</strain>
    </source>
</reference>
<dbReference type="InterPro" id="IPR012910">
    <property type="entry name" value="Plug_dom"/>
</dbReference>
<evidence type="ECO:0000313" key="20">
    <source>
        <dbReference type="Proteomes" id="UP000027604"/>
    </source>
</evidence>
<evidence type="ECO:0000256" key="7">
    <source>
        <dbReference type="ARBA" id="ARBA00022729"/>
    </source>
</evidence>
<evidence type="ECO:0000256" key="6">
    <source>
        <dbReference type="ARBA" id="ARBA00022692"/>
    </source>
</evidence>
<dbReference type="GO" id="GO:0015344">
    <property type="term" value="F:siderophore uptake transmembrane transporter activity"/>
    <property type="evidence" value="ECO:0007669"/>
    <property type="project" value="TreeGrafter"/>
</dbReference>
<keyword evidence="12 19" id="KW-0675">Receptor</keyword>
<dbReference type="PANTHER" id="PTHR32552:SF89">
    <property type="entry name" value="CATECHOLATE SIDEROPHORE RECEPTOR FIU"/>
    <property type="match status" value="1"/>
</dbReference>
<sequence>MPSLLLAGHFELGFMIVSAFRLHRLPPRRALAGLLAACFAAGLAPSVLAQNVQAVMVSGARLSKAASRAPIGATVIDSEQISQYGARDVADALRKIGGIGMVSAMESLTGPGSGLKLSRSAVGADLLGLQDGVRILDNVRGQALLSTVPIENVERIEVSRGGNSVQYGAAGGSGAVVNLVSKTPPAQALHGSLYGEVGQFGQRDTRASVVQNWDGFSMDAALQDSRSSDYRDHSQFREVSFSGGAEWKSKQGRAGFSVDATRQDSRFPFPTDLSQPDDGKPGAATPGDFGSFDTNRISGFVQRYIGNFDLGLELTQSEKNVSATHVRDGGDDDQGSAYAGYSYDSSYSSRETQLSPRLRHGAKVDGVAYDTEIGIDLIRWRHQTGNALFRFDRKQSSSALFVREDIGFGGPRDVRLSFGARHEKFNMNDIASSDFVSIGDSGARDWQHQNAWDVQASFKPAPWASVYAKASQSYRIDDSGFTTQGYRPLIGQVSHDQEAGATFGGDARNASVRLFSHRLHNEIVFDQNLGQAGTGRNLDPNQRQGIELEANWRLAPAWSLNGQLRHVNARYDDYPYDGPDLPLVARNTVSARLSWLPASGHSADLGVQWMDVQRYGNDFDQSCLARTPSFALLDGRYARKIGAWELALSASNLANKRYYSNAPECLSSIYANDARQVRVSARYSF</sequence>
<keyword evidence="13 14" id="KW-0998">Cell outer membrane</keyword>
<evidence type="ECO:0000256" key="9">
    <source>
        <dbReference type="ARBA" id="ARBA00023065"/>
    </source>
</evidence>
<evidence type="ECO:0000256" key="11">
    <source>
        <dbReference type="ARBA" id="ARBA00023136"/>
    </source>
</evidence>
<keyword evidence="10 15" id="KW-0798">TonB box</keyword>
<dbReference type="InterPro" id="IPR036942">
    <property type="entry name" value="Beta-barrel_TonB_sf"/>
</dbReference>
<dbReference type="Pfam" id="PF00593">
    <property type="entry name" value="TonB_dep_Rec_b-barrel"/>
    <property type="match status" value="1"/>
</dbReference>
<name>W0VBK0_9BURK</name>
<keyword evidence="20" id="KW-1185">Reference proteome</keyword>
<dbReference type="InterPro" id="IPR039426">
    <property type="entry name" value="TonB-dep_rcpt-like"/>
</dbReference>
<evidence type="ECO:0000256" key="2">
    <source>
        <dbReference type="ARBA" id="ARBA00009810"/>
    </source>
</evidence>
<evidence type="ECO:0000256" key="1">
    <source>
        <dbReference type="ARBA" id="ARBA00004571"/>
    </source>
</evidence>
<evidence type="ECO:0000256" key="13">
    <source>
        <dbReference type="ARBA" id="ARBA00023237"/>
    </source>
</evidence>
<evidence type="ECO:0000256" key="5">
    <source>
        <dbReference type="ARBA" id="ARBA00022496"/>
    </source>
</evidence>
<proteinExistence type="inferred from homology"/>
<feature type="domain" description="TonB-dependent receptor plug" evidence="18">
    <location>
        <begin position="68"/>
        <end position="174"/>
    </location>
</feature>
<dbReference type="KEGG" id="jag:GJA_4057"/>
<dbReference type="HOGENOM" id="CLU_008287_18_5_4"/>
<keyword evidence="5" id="KW-0410">Iron transport</keyword>
<protein>
    <submittedName>
        <fullName evidence="19">TonB-dependent Receptor Plug domain protein</fullName>
    </submittedName>
</protein>
<dbReference type="PANTHER" id="PTHR32552">
    <property type="entry name" value="FERRICHROME IRON RECEPTOR-RELATED"/>
    <property type="match status" value="1"/>
</dbReference>
<dbReference type="STRING" id="1349767.GJA_4057"/>
<dbReference type="Gene3D" id="2.40.170.20">
    <property type="entry name" value="TonB-dependent receptor, beta-barrel domain"/>
    <property type="match status" value="1"/>
</dbReference>
<keyword evidence="11 14" id="KW-0472">Membrane</keyword>
<dbReference type="PROSITE" id="PS52016">
    <property type="entry name" value="TONB_DEPENDENT_REC_3"/>
    <property type="match status" value="1"/>
</dbReference>
<keyword evidence="6 14" id="KW-0812">Transmembrane</keyword>
<evidence type="ECO:0000256" key="3">
    <source>
        <dbReference type="ARBA" id="ARBA00022448"/>
    </source>
</evidence>